<comment type="caution">
    <text evidence="1">The sequence shown here is derived from an EMBL/GenBank/DDBJ whole genome shotgun (WGS) entry which is preliminary data.</text>
</comment>
<dbReference type="RefSeq" id="WP_146002003.1">
    <property type="nucleotide sequence ID" value="NZ_PJRP01000003.1"/>
</dbReference>
<dbReference type="OrthoDB" id="719343at2"/>
<dbReference type="EMBL" id="PJRP01000003">
    <property type="protein sequence ID" value="PLQ00671.1"/>
    <property type="molecule type" value="Genomic_DNA"/>
</dbReference>
<sequence length="789" mass="87051">MPVEAMHAWVLRLSTPWKQALLRHGLDLTTVRSADDTAAILEHPLQIDWSDPRVAELSRATLRAVEPGDPARSLLYHMLALAECPALDPGIELADLDLLENYIHARAPLPDDWASLDIAVLACQYRPARRTGHQQHADMVFSRLGIARNGDTESSYDPRTRSHVPTVTNHPEHVRVLPAHYAAYLVRRTRGADALSLVEGEREGDETREFLVPVRKLFASGCVPGQDLTLEFGHHHVGDKLRRAVQARWGVTPEPKAVLADPPYSQSWRVPVGAQNPAPVPGSTAPPIALVQKGDAVWLMPGALPLIEPLTRENFNIRGFRVSPQWRVLPVVNRRFTTQRIFSDLFKLFLEGINALRERYIPHFAPAFLRYPEPRNAPEYINIRHRWHDAGATYRDMCTEPPDRERFLDDVKQGGYHAQMFLDHCAEGAVSVRVAQWPDWHVFPAYSVVAAPDFYPYADQAELQRWFREQKIDPKSQFRSGSPLSLSAERLAANPMHLDPFSAARAFPPDETTLPVSFSLAPRGQAPDADGAHVPRMVSFLSDASSSVFAPGWDVTYAGGWGGIYLATFGLGSPFAEDIKLCAASNSFWPALSPDASRTFHRADAPTALPMLDDELGYHPSHPLANGAATRPGWDGEYGPYLTPAGEVDYADIQRSDYVANALGGKMLFGAFEHVDAAELIRRIGALRHAVAACDNGQVPSHTRLWLVSARRLDGAPEAALPAAPDGAPEIVYRFVFVLPADASAVPRQHEPGRLRVPYAEALQCDATPAGLIGAVRRRPPGPNALALY</sequence>
<protein>
    <submittedName>
        <fullName evidence="1">Uncharacterized protein</fullName>
    </submittedName>
</protein>
<name>A0A2N5CEK0_9BURK</name>
<accession>A0A2N5CEK0</accession>
<dbReference type="AlphaFoldDB" id="A0A2N5CEK0"/>
<evidence type="ECO:0000313" key="1">
    <source>
        <dbReference type="EMBL" id="PLQ00671.1"/>
    </source>
</evidence>
<dbReference type="Proteomes" id="UP000234341">
    <property type="component" value="Unassembled WGS sequence"/>
</dbReference>
<evidence type="ECO:0000313" key="2">
    <source>
        <dbReference type="Proteomes" id="UP000234341"/>
    </source>
</evidence>
<proteinExistence type="predicted"/>
<gene>
    <name evidence="1" type="ORF">CYJ10_09405</name>
</gene>
<organism evidence="1 2">
    <name type="scientific">Cupriavidus pauculus</name>
    <dbReference type="NCBI Taxonomy" id="82633"/>
    <lineage>
        <taxon>Bacteria</taxon>
        <taxon>Pseudomonadati</taxon>
        <taxon>Pseudomonadota</taxon>
        <taxon>Betaproteobacteria</taxon>
        <taxon>Burkholderiales</taxon>
        <taxon>Burkholderiaceae</taxon>
        <taxon>Cupriavidus</taxon>
    </lineage>
</organism>
<reference evidence="1 2" key="1">
    <citation type="submission" date="2017-12" db="EMBL/GenBank/DDBJ databases">
        <title>Genome sequence of the active heterotrophic nitrifier-denitrifier, Cupriavidus pauculus UM1.</title>
        <authorList>
            <person name="Putonti C."/>
            <person name="Castignetti D."/>
        </authorList>
    </citation>
    <scope>NUCLEOTIDE SEQUENCE [LARGE SCALE GENOMIC DNA]</scope>
    <source>
        <strain evidence="1 2">UM1</strain>
    </source>
</reference>